<evidence type="ECO:0000259" key="12">
    <source>
        <dbReference type="PROSITE" id="PS51198"/>
    </source>
</evidence>
<dbReference type="Pfam" id="PF13361">
    <property type="entry name" value="UvrD_C"/>
    <property type="match status" value="1"/>
</dbReference>
<proteinExistence type="predicted"/>
<dbReference type="PANTHER" id="PTHR11070">
    <property type="entry name" value="UVRD / RECB / PCRA DNA HELICASE FAMILY MEMBER"/>
    <property type="match status" value="1"/>
</dbReference>
<evidence type="ECO:0000313" key="15">
    <source>
        <dbReference type="Proteomes" id="UP000247540"/>
    </source>
</evidence>
<dbReference type="EC" id="5.6.2.4" evidence="7"/>
<evidence type="ECO:0000256" key="8">
    <source>
        <dbReference type="ARBA" id="ARBA00034923"/>
    </source>
</evidence>
<evidence type="ECO:0000256" key="4">
    <source>
        <dbReference type="ARBA" id="ARBA00022840"/>
    </source>
</evidence>
<dbReference type="AlphaFoldDB" id="A0A318SPI4"/>
<evidence type="ECO:0000256" key="6">
    <source>
        <dbReference type="ARBA" id="ARBA00034617"/>
    </source>
</evidence>
<accession>A0A318SPI4</accession>
<dbReference type="PROSITE" id="PS51198">
    <property type="entry name" value="UVRD_HELICASE_ATP_BIND"/>
    <property type="match status" value="1"/>
</dbReference>
<comment type="catalytic activity">
    <reaction evidence="9">
        <text>ATP + H2O = ADP + phosphate + H(+)</text>
        <dbReference type="Rhea" id="RHEA:13065"/>
        <dbReference type="ChEBI" id="CHEBI:15377"/>
        <dbReference type="ChEBI" id="CHEBI:15378"/>
        <dbReference type="ChEBI" id="CHEBI:30616"/>
        <dbReference type="ChEBI" id="CHEBI:43474"/>
        <dbReference type="ChEBI" id="CHEBI:456216"/>
        <dbReference type="EC" id="5.6.2.4"/>
    </reaction>
</comment>
<dbReference type="OrthoDB" id="9792687at2"/>
<dbReference type="Gene3D" id="1.10.486.10">
    <property type="entry name" value="PCRA, domain 4"/>
    <property type="match status" value="1"/>
</dbReference>
<organism evidence="14 15">
    <name type="scientific">Xylophilus ampelinus</name>
    <dbReference type="NCBI Taxonomy" id="54067"/>
    <lineage>
        <taxon>Bacteria</taxon>
        <taxon>Pseudomonadati</taxon>
        <taxon>Pseudomonadota</taxon>
        <taxon>Betaproteobacteria</taxon>
        <taxon>Burkholderiales</taxon>
        <taxon>Xylophilus</taxon>
    </lineage>
</organism>
<keyword evidence="2 10" id="KW-0378">Hydrolase</keyword>
<evidence type="ECO:0000256" key="1">
    <source>
        <dbReference type="ARBA" id="ARBA00022741"/>
    </source>
</evidence>
<keyword evidence="1 10" id="KW-0547">Nucleotide-binding</keyword>
<dbReference type="RefSeq" id="WP_110466920.1">
    <property type="nucleotide sequence ID" value="NZ_JAMOFZ010000033.1"/>
</dbReference>
<evidence type="ECO:0000259" key="13">
    <source>
        <dbReference type="PROSITE" id="PS51217"/>
    </source>
</evidence>
<dbReference type="InterPro" id="IPR014016">
    <property type="entry name" value="UvrD-like_ATP-bd"/>
</dbReference>
<evidence type="ECO:0000256" key="5">
    <source>
        <dbReference type="ARBA" id="ARBA00023235"/>
    </source>
</evidence>
<feature type="domain" description="UvrD-like helicase C-terminal" evidence="13">
    <location>
        <begin position="329"/>
        <end position="612"/>
    </location>
</feature>
<dbReference type="Proteomes" id="UP000247540">
    <property type="component" value="Unassembled WGS sequence"/>
</dbReference>
<comment type="caution">
    <text evidence="14">The sequence shown here is derived from an EMBL/GenBank/DDBJ whole genome shotgun (WGS) entry which is preliminary data.</text>
</comment>
<keyword evidence="4 10" id="KW-0067">ATP-binding</keyword>
<keyword evidence="5" id="KW-0413">Isomerase</keyword>
<evidence type="ECO:0000256" key="11">
    <source>
        <dbReference type="SAM" id="MobiDB-lite"/>
    </source>
</evidence>
<evidence type="ECO:0000313" key="14">
    <source>
        <dbReference type="EMBL" id="PYE73416.1"/>
    </source>
</evidence>
<dbReference type="Gene3D" id="3.40.50.300">
    <property type="entry name" value="P-loop containing nucleotide triphosphate hydrolases"/>
    <property type="match status" value="2"/>
</dbReference>
<sequence length="676" mass="74150">MDATAAGGHAPAGPRFSPPPGGLVPTDEQRAIQCAPQPTVLVQAYAGAAKTTTLALRLAEAWQQGIDPRDCLVLTYTDAACIALRNALRTIGVPAPVARLFQVSTFEAFAAAVLLRMEGAPVLRLHTPEQLRPRVWEAVERMLAQQEDSRWYDALQVPSAGDAAFVADFLEHALWLKGTMQLDRDPPEGLLAPLHAEQYGMEYTALCTFAAYERRIRRGGHPDHPAFRGPGDATYDLSRQLMREEKSDADPVPAAWPGRLRVLMVDEMHDMNEAMFRILRRLLRSQRCAFCGVGDVHQVIHAAAGADPAFLGERIADETGRTIATYRLGTSFRFHERLARGAARFTRRKIVSSSAHDTAVAVLAHADEDACVAQVLTALRGFGRGAKALGAQAVLLRHEDQSILLENALVDAGLPYRTTGFDSYLLRPEVLLVRGLLTIATRDFDSLRDRDTLARMVESFVFFCGTRLDEDPEQDDQSQPALLATAIRHFHDNSENLSRFLENHVLRTAEPAVARRLRAAVAVVEGLAAGAGPELFDRFLAALDMRWFVAQALVRPERRAAALRNIEGLRHLAARAGSASAFFHQLNATEQRRAAPGRETPLTLAAAAAVKGLEFDHVLLPFLAQGVFPDADARSSDEENLFYVAITRARKALTLLVDARRPSDYPARMGLSLPAL</sequence>
<dbReference type="GO" id="GO:0003677">
    <property type="term" value="F:DNA binding"/>
    <property type="evidence" value="ECO:0007669"/>
    <property type="project" value="InterPro"/>
</dbReference>
<evidence type="ECO:0000256" key="2">
    <source>
        <dbReference type="ARBA" id="ARBA00022801"/>
    </source>
</evidence>
<dbReference type="InterPro" id="IPR014017">
    <property type="entry name" value="DNA_helicase_UvrD-like_C"/>
</dbReference>
<reference evidence="14 15" key="1">
    <citation type="submission" date="2018-06" db="EMBL/GenBank/DDBJ databases">
        <title>Genomic Encyclopedia of Type Strains, Phase III (KMG-III): the genomes of soil and plant-associated and newly described type strains.</title>
        <authorList>
            <person name="Whitman W."/>
        </authorList>
    </citation>
    <scope>NUCLEOTIDE SEQUENCE [LARGE SCALE GENOMIC DNA]</scope>
    <source>
        <strain evidence="14 15">CECT 7646</strain>
    </source>
</reference>
<evidence type="ECO:0000256" key="3">
    <source>
        <dbReference type="ARBA" id="ARBA00022806"/>
    </source>
</evidence>
<feature type="binding site" evidence="10">
    <location>
        <begin position="44"/>
        <end position="51"/>
    </location>
    <ligand>
        <name>ATP</name>
        <dbReference type="ChEBI" id="CHEBI:30616"/>
    </ligand>
</feature>
<name>A0A318SPI4_9BURK</name>
<keyword evidence="15" id="KW-1185">Reference proteome</keyword>
<dbReference type="Pfam" id="PF00580">
    <property type="entry name" value="UvrD-helicase"/>
    <property type="match status" value="1"/>
</dbReference>
<dbReference type="PROSITE" id="PS51217">
    <property type="entry name" value="UVRD_HELICASE_CTER"/>
    <property type="match status" value="1"/>
</dbReference>
<dbReference type="GO" id="GO:0005524">
    <property type="term" value="F:ATP binding"/>
    <property type="evidence" value="ECO:0007669"/>
    <property type="project" value="UniProtKB-UniRule"/>
</dbReference>
<dbReference type="InterPro" id="IPR000212">
    <property type="entry name" value="DNA_helicase_UvrD/REP"/>
</dbReference>
<feature type="compositionally biased region" description="Low complexity" evidence="11">
    <location>
        <begin position="1"/>
        <end position="14"/>
    </location>
</feature>
<comment type="catalytic activity">
    <reaction evidence="6">
        <text>Couples ATP hydrolysis with the unwinding of duplex DNA by translocating in the 3'-5' direction.</text>
        <dbReference type="EC" id="5.6.2.4"/>
    </reaction>
</comment>
<dbReference type="EMBL" id="QJTC01000034">
    <property type="protein sequence ID" value="PYE73416.1"/>
    <property type="molecule type" value="Genomic_DNA"/>
</dbReference>
<feature type="region of interest" description="Disordered" evidence="11">
    <location>
        <begin position="1"/>
        <end position="27"/>
    </location>
</feature>
<dbReference type="InterPro" id="IPR027417">
    <property type="entry name" value="P-loop_NTPase"/>
</dbReference>
<evidence type="ECO:0000256" key="9">
    <source>
        <dbReference type="ARBA" id="ARBA00048988"/>
    </source>
</evidence>
<evidence type="ECO:0000256" key="7">
    <source>
        <dbReference type="ARBA" id="ARBA00034808"/>
    </source>
</evidence>
<dbReference type="GO" id="GO:0043138">
    <property type="term" value="F:3'-5' DNA helicase activity"/>
    <property type="evidence" value="ECO:0007669"/>
    <property type="project" value="UniProtKB-EC"/>
</dbReference>
<dbReference type="SUPFAM" id="SSF52540">
    <property type="entry name" value="P-loop containing nucleoside triphosphate hydrolases"/>
    <property type="match status" value="1"/>
</dbReference>
<evidence type="ECO:0000256" key="10">
    <source>
        <dbReference type="PROSITE-ProRule" id="PRU00560"/>
    </source>
</evidence>
<protein>
    <recommendedName>
        <fullName evidence="7">DNA 3'-5' helicase</fullName>
        <ecNumber evidence="7">5.6.2.4</ecNumber>
    </recommendedName>
    <alternativeName>
        <fullName evidence="8">DNA 3'-5' helicase II</fullName>
    </alternativeName>
</protein>
<feature type="domain" description="UvrD-like helicase ATP-binding" evidence="12">
    <location>
        <begin position="23"/>
        <end position="335"/>
    </location>
</feature>
<gene>
    <name evidence="14" type="ORF">DFQ15_1343</name>
</gene>
<dbReference type="GO" id="GO:0016887">
    <property type="term" value="F:ATP hydrolysis activity"/>
    <property type="evidence" value="ECO:0007669"/>
    <property type="project" value="RHEA"/>
</dbReference>
<dbReference type="GO" id="GO:0000725">
    <property type="term" value="P:recombinational repair"/>
    <property type="evidence" value="ECO:0007669"/>
    <property type="project" value="TreeGrafter"/>
</dbReference>
<dbReference type="PANTHER" id="PTHR11070:SF2">
    <property type="entry name" value="ATP-DEPENDENT DNA HELICASE SRS2"/>
    <property type="match status" value="1"/>
</dbReference>
<keyword evidence="3 10" id="KW-0347">Helicase</keyword>